<dbReference type="AlphaFoldDB" id="A0AAD9ZWV7"/>
<evidence type="ECO:0000313" key="9">
    <source>
        <dbReference type="EMBL" id="KAK3194484.1"/>
    </source>
</evidence>
<dbReference type="InterPro" id="IPR036093">
    <property type="entry name" value="NAC_dom_sf"/>
</dbReference>
<comment type="subcellular location">
    <subcellularLocation>
        <location evidence="1">Nucleus</location>
    </subcellularLocation>
</comment>
<keyword evidence="2" id="KW-0805">Transcription regulation</keyword>
<protein>
    <recommendedName>
        <fullName evidence="8">NAC domain-containing protein</fullName>
    </recommendedName>
</protein>
<sequence>MDNDPGNRFYPTEEQIILHYLEGKMQGRDFPNVIHEINICNYEPWDLPEQAAWRSNDPVWFFFSEPDYKYANSKRVNRKTKAGYWKPTGTERTIKDMQGREIGIKKNLVFRLSSSNKGDKTHWVMHEYHSNNARFYPKPFVVFRLKRKSEDDGSDTCDGPSQGNHQQPEREPLPDVSKQDFGFLSELHPAAQGPSNSNGCNYQTNTGRSHMINSSCSTEQEDQEFVNSLWADPEGEYSFEETVNTRLHEFNQPRSLRHLYAGDSSYTNAETAYSQWGNVLETPSFLSGNFSSKECRQIHMVQAPQSKKPRINCIRLVSEEFPVETRTIEAQHLLKSYSIEKKSSPTKAYLQGKVSPKAVSRDEVRDDVKLAIDLPQKENPIAKYVKDQKIARNSGKTSSKMRFDGWYVGSGMGHIIFLETPPLGHKPNPPSIYIGNILLAAVLFMFIIREMESLH</sequence>
<comment type="caution">
    <text evidence="9">The sequence shown here is derived from an EMBL/GenBank/DDBJ whole genome shotgun (WGS) entry which is preliminary data.</text>
</comment>
<dbReference type="SUPFAM" id="SSF101941">
    <property type="entry name" value="NAC domain"/>
    <property type="match status" value="1"/>
</dbReference>
<evidence type="ECO:0000256" key="7">
    <source>
        <dbReference type="SAM" id="Phobius"/>
    </source>
</evidence>
<keyword evidence="5" id="KW-0539">Nucleus</keyword>
<dbReference type="Gene3D" id="2.170.150.80">
    <property type="entry name" value="NAC domain"/>
    <property type="match status" value="1"/>
</dbReference>
<evidence type="ECO:0000256" key="4">
    <source>
        <dbReference type="ARBA" id="ARBA00023163"/>
    </source>
</evidence>
<dbReference type="Proteomes" id="UP001281410">
    <property type="component" value="Unassembled WGS sequence"/>
</dbReference>
<keyword evidence="10" id="KW-1185">Reference proteome</keyword>
<evidence type="ECO:0000256" key="5">
    <source>
        <dbReference type="ARBA" id="ARBA00023242"/>
    </source>
</evidence>
<accession>A0AAD9ZWV7</accession>
<dbReference type="PANTHER" id="PTHR31989">
    <property type="entry name" value="NAC DOMAIN-CONTAINING PROTEIN 82-RELATED"/>
    <property type="match status" value="1"/>
</dbReference>
<proteinExistence type="predicted"/>
<keyword evidence="7" id="KW-0812">Transmembrane</keyword>
<evidence type="ECO:0000256" key="6">
    <source>
        <dbReference type="SAM" id="MobiDB-lite"/>
    </source>
</evidence>
<feature type="region of interest" description="Disordered" evidence="6">
    <location>
        <begin position="187"/>
        <end position="206"/>
    </location>
</feature>
<evidence type="ECO:0000256" key="2">
    <source>
        <dbReference type="ARBA" id="ARBA00023015"/>
    </source>
</evidence>
<name>A0AAD9ZWV7_9ROSI</name>
<organism evidence="9 10">
    <name type="scientific">Dipteronia sinensis</name>
    <dbReference type="NCBI Taxonomy" id="43782"/>
    <lineage>
        <taxon>Eukaryota</taxon>
        <taxon>Viridiplantae</taxon>
        <taxon>Streptophyta</taxon>
        <taxon>Embryophyta</taxon>
        <taxon>Tracheophyta</taxon>
        <taxon>Spermatophyta</taxon>
        <taxon>Magnoliopsida</taxon>
        <taxon>eudicotyledons</taxon>
        <taxon>Gunneridae</taxon>
        <taxon>Pentapetalae</taxon>
        <taxon>rosids</taxon>
        <taxon>malvids</taxon>
        <taxon>Sapindales</taxon>
        <taxon>Sapindaceae</taxon>
        <taxon>Hippocastanoideae</taxon>
        <taxon>Acereae</taxon>
        <taxon>Dipteronia</taxon>
    </lineage>
</organism>
<dbReference type="GO" id="GO:0005634">
    <property type="term" value="C:nucleus"/>
    <property type="evidence" value="ECO:0007669"/>
    <property type="project" value="UniProtKB-SubCell"/>
</dbReference>
<keyword evidence="7" id="KW-0472">Membrane</keyword>
<evidence type="ECO:0000259" key="8">
    <source>
        <dbReference type="PROSITE" id="PS51005"/>
    </source>
</evidence>
<keyword evidence="7" id="KW-1133">Transmembrane helix</keyword>
<keyword evidence="4" id="KW-0804">Transcription</keyword>
<feature type="compositionally biased region" description="Polar residues" evidence="6">
    <location>
        <begin position="193"/>
        <end position="206"/>
    </location>
</feature>
<dbReference type="PROSITE" id="PS51005">
    <property type="entry name" value="NAC"/>
    <property type="match status" value="1"/>
</dbReference>
<reference evidence="9" key="1">
    <citation type="journal article" date="2023" name="Plant J.">
        <title>Genome sequences and population genomics provide insights into the demographic history, inbreeding, and mutation load of two 'living fossil' tree species of Dipteronia.</title>
        <authorList>
            <person name="Feng Y."/>
            <person name="Comes H.P."/>
            <person name="Chen J."/>
            <person name="Zhu S."/>
            <person name="Lu R."/>
            <person name="Zhang X."/>
            <person name="Li P."/>
            <person name="Qiu J."/>
            <person name="Olsen K.M."/>
            <person name="Qiu Y."/>
        </authorList>
    </citation>
    <scope>NUCLEOTIDE SEQUENCE</scope>
    <source>
        <strain evidence="9">NBL</strain>
    </source>
</reference>
<dbReference type="InterPro" id="IPR003441">
    <property type="entry name" value="NAC-dom"/>
</dbReference>
<evidence type="ECO:0000313" key="10">
    <source>
        <dbReference type="Proteomes" id="UP001281410"/>
    </source>
</evidence>
<feature type="domain" description="NAC" evidence="8">
    <location>
        <begin position="3"/>
        <end position="148"/>
    </location>
</feature>
<dbReference type="EMBL" id="JANJYJ010000008">
    <property type="protein sequence ID" value="KAK3194484.1"/>
    <property type="molecule type" value="Genomic_DNA"/>
</dbReference>
<dbReference type="GO" id="GO:0006355">
    <property type="term" value="P:regulation of DNA-templated transcription"/>
    <property type="evidence" value="ECO:0007669"/>
    <property type="project" value="InterPro"/>
</dbReference>
<evidence type="ECO:0000256" key="3">
    <source>
        <dbReference type="ARBA" id="ARBA00023125"/>
    </source>
</evidence>
<keyword evidence="3" id="KW-0238">DNA-binding</keyword>
<gene>
    <name evidence="9" type="ORF">Dsin_025794</name>
</gene>
<feature type="region of interest" description="Disordered" evidence="6">
    <location>
        <begin position="151"/>
        <end position="177"/>
    </location>
</feature>
<evidence type="ECO:0000256" key="1">
    <source>
        <dbReference type="ARBA" id="ARBA00004123"/>
    </source>
</evidence>
<feature type="transmembrane region" description="Helical" evidence="7">
    <location>
        <begin position="431"/>
        <end position="448"/>
    </location>
</feature>
<dbReference type="GO" id="GO:0003677">
    <property type="term" value="F:DNA binding"/>
    <property type="evidence" value="ECO:0007669"/>
    <property type="project" value="UniProtKB-KW"/>
</dbReference>
<dbReference type="Pfam" id="PF02365">
    <property type="entry name" value="NAM"/>
    <property type="match status" value="1"/>
</dbReference>